<dbReference type="InterPro" id="IPR000073">
    <property type="entry name" value="AB_hydrolase_1"/>
</dbReference>
<evidence type="ECO:0000313" key="2">
    <source>
        <dbReference type="EMBL" id="KAJ7362308.1"/>
    </source>
</evidence>
<dbReference type="Pfam" id="PF12697">
    <property type="entry name" value="Abhydrolase_6"/>
    <property type="match status" value="1"/>
</dbReference>
<accession>A0AAD7F0R3</accession>
<gene>
    <name evidence="2" type="ORF">DFH08DRAFT_766873</name>
</gene>
<dbReference type="Gene3D" id="3.40.50.1820">
    <property type="entry name" value="alpha/beta hydrolase"/>
    <property type="match status" value="1"/>
</dbReference>
<evidence type="ECO:0000313" key="3">
    <source>
        <dbReference type="Proteomes" id="UP001218218"/>
    </source>
</evidence>
<keyword evidence="2" id="KW-0378">Hydrolase</keyword>
<keyword evidence="3" id="KW-1185">Reference proteome</keyword>
<dbReference type="Proteomes" id="UP001218218">
    <property type="component" value="Unassembled WGS sequence"/>
</dbReference>
<dbReference type="EMBL" id="JARIHO010000004">
    <property type="protein sequence ID" value="KAJ7362308.1"/>
    <property type="molecule type" value="Genomic_DNA"/>
</dbReference>
<dbReference type="SUPFAM" id="SSF53474">
    <property type="entry name" value="alpha/beta-Hydrolases"/>
    <property type="match status" value="1"/>
</dbReference>
<proteinExistence type="predicted"/>
<sequence length="343" mass="37938">MTLQTASFVFDCPQNIRDPPGHVLKMSAKQYYTPQSVTNSQGLVLLFSHCIGAHKEQWEPTIERIFALRPSAVREAWAFDWQTHGESAILNRQLLETSPSRVYGVSAFEWSEAIAAFLNSPRMQGKRIVPIGHSAGAGTMVLTARGKPLSAIPYASLILIEPTVIPRELFYLHLDDRVSTMEFVVTATTARRERWRARDEAHAWLARRVPWDTWDPRVLRKLSEHGLADTPDGGVEIKGDRLQEALSYADVEPHFAAAQELGRISRTVPVHFIWGSGSPLVPEFVQDALGNGSDGRVAASVTRVDAGHMVVQEQPNDLADAICAILDTIGEGGARVESEKSRL</sequence>
<dbReference type="InterPro" id="IPR029058">
    <property type="entry name" value="AB_hydrolase_fold"/>
</dbReference>
<reference evidence="2" key="1">
    <citation type="submission" date="2023-03" db="EMBL/GenBank/DDBJ databases">
        <title>Massive genome expansion in bonnet fungi (Mycena s.s.) driven by repeated elements and novel gene families across ecological guilds.</title>
        <authorList>
            <consortium name="Lawrence Berkeley National Laboratory"/>
            <person name="Harder C.B."/>
            <person name="Miyauchi S."/>
            <person name="Viragh M."/>
            <person name="Kuo A."/>
            <person name="Thoen E."/>
            <person name="Andreopoulos B."/>
            <person name="Lu D."/>
            <person name="Skrede I."/>
            <person name="Drula E."/>
            <person name="Henrissat B."/>
            <person name="Morin E."/>
            <person name="Kohler A."/>
            <person name="Barry K."/>
            <person name="LaButti K."/>
            <person name="Morin E."/>
            <person name="Salamov A."/>
            <person name="Lipzen A."/>
            <person name="Mereny Z."/>
            <person name="Hegedus B."/>
            <person name="Baldrian P."/>
            <person name="Stursova M."/>
            <person name="Weitz H."/>
            <person name="Taylor A."/>
            <person name="Grigoriev I.V."/>
            <person name="Nagy L.G."/>
            <person name="Martin F."/>
            <person name="Kauserud H."/>
        </authorList>
    </citation>
    <scope>NUCLEOTIDE SEQUENCE</scope>
    <source>
        <strain evidence="2">CBHHK002</strain>
    </source>
</reference>
<comment type="caution">
    <text evidence="2">The sequence shown here is derived from an EMBL/GenBank/DDBJ whole genome shotgun (WGS) entry which is preliminary data.</text>
</comment>
<protein>
    <submittedName>
        <fullName evidence="2">Alpha/beta hydrolase fold-1</fullName>
    </submittedName>
</protein>
<name>A0AAD7F0R3_9AGAR</name>
<feature type="domain" description="AB hydrolase-1" evidence="1">
    <location>
        <begin position="45"/>
        <end position="321"/>
    </location>
</feature>
<evidence type="ECO:0000259" key="1">
    <source>
        <dbReference type="Pfam" id="PF12697"/>
    </source>
</evidence>
<dbReference type="AlphaFoldDB" id="A0AAD7F0R3"/>
<dbReference type="GO" id="GO:0016787">
    <property type="term" value="F:hydrolase activity"/>
    <property type="evidence" value="ECO:0007669"/>
    <property type="project" value="UniProtKB-KW"/>
</dbReference>
<organism evidence="2 3">
    <name type="scientific">Mycena albidolilacea</name>
    <dbReference type="NCBI Taxonomy" id="1033008"/>
    <lineage>
        <taxon>Eukaryota</taxon>
        <taxon>Fungi</taxon>
        <taxon>Dikarya</taxon>
        <taxon>Basidiomycota</taxon>
        <taxon>Agaricomycotina</taxon>
        <taxon>Agaricomycetes</taxon>
        <taxon>Agaricomycetidae</taxon>
        <taxon>Agaricales</taxon>
        <taxon>Marasmiineae</taxon>
        <taxon>Mycenaceae</taxon>
        <taxon>Mycena</taxon>
    </lineage>
</organism>